<organism evidence="1 2">
    <name type="scientific">Segatella buccae</name>
    <dbReference type="NCBI Taxonomy" id="28126"/>
    <lineage>
        <taxon>Bacteria</taxon>
        <taxon>Pseudomonadati</taxon>
        <taxon>Bacteroidota</taxon>
        <taxon>Bacteroidia</taxon>
        <taxon>Bacteroidales</taxon>
        <taxon>Prevotellaceae</taxon>
        <taxon>Segatella</taxon>
    </lineage>
</organism>
<evidence type="ECO:0000313" key="2">
    <source>
        <dbReference type="Proteomes" id="UP000255283"/>
    </source>
</evidence>
<gene>
    <name evidence="1" type="ORF">NCTC13063_01290</name>
</gene>
<proteinExistence type="predicted"/>
<dbReference type="AlphaFoldDB" id="A0AAQ1UH77"/>
<comment type="caution">
    <text evidence="1">The sequence shown here is derived from an EMBL/GenBank/DDBJ whole genome shotgun (WGS) entry which is preliminary data.</text>
</comment>
<evidence type="ECO:0000313" key="1">
    <source>
        <dbReference type="EMBL" id="SUB80013.1"/>
    </source>
</evidence>
<protein>
    <submittedName>
        <fullName evidence="1">Uncharacterized protein</fullName>
    </submittedName>
</protein>
<sequence length="176" mass="19797">MKGLLCIVVVLLTISCRKASVSLLNRLESGCLSESVIGLVDSYIMAYPKEKAILLINGVDKRSFDYPDDWEDDYNGEFIAIGPVSAEIFMDYDAVKRYYPSSYFVYKNHIVFVSSSLDSSSRQEECKEVYLSYIDSTSPQVGHDYWLINCTISGTANLLTKCAGKFLLGRRTTPHK</sequence>
<dbReference type="EMBL" id="UGTJ01000001">
    <property type="protein sequence ID" value="SUB80013.1"/>
    <property type="molecule type" value="Genomic_DNA"/>
</dbReference>
<dbReference type="Proteomes" id="UP000255283">
    <property type="component" value="Unassembled WGS sequence"/>
</dbReference>
<accession>A0AAQ1UH77</accession>
<reference evidence="1 2" key="1">
    <citation type="submission" date="2018-06" db="EMBL/GenBank/DDBJ databases">
        <authorList>
            <consortium name="Pathogen Informatics"/>
            <person name="Doyle S."/>
        </authorList>
    </citation>
    <scope>NUCLEOTIDE SEQUENCE [LARGE SCALE GENOMIC DNA]</scope>
    <source>
        <strain evidence="1 2">NCTC13063</strain>
    </source>
</reference>
<dbReference type="PROSITE" id="PS51257">
    <property type="entry name" value="PROKAR_LIPOPROTEIN"/>
    <property type="match status" value="1"/>
</dbReference>
<name>A0AAQ1UH77_9BACT</name>